<dbReference type="GeneID" id="29116094"/>
<protein>
    <submittedName>
        <fullName evidence="1">Uncharacterized protein</fullName>
    </submittedName>
</protein>
<keyword evidence="3" id="KW-1185">Reference proteome</keyword>
<proteinExistence type="predicted"/>
<reference evidence="1 3" key="1">
    <citation type="submission" date="2016-05" db="EMBL/GenBank/DDBJ databases">
        <title>Comparative analysis of secretome profiles of manganese(II)-oxidizing ascomycete fungi.</title>
        <authorList>
            <consortium name="DOE Joint Genome Institute"/>
            <person name="Zeiner C.A."/>
            <person name="Purvine S.O."/>
            <person name="Zink E.M."/>
            <person name="Wu S."/>
            <person name="Pasa-Tolic L."/>
            <person name="Chaput D.L."/>
            <person name="Haridas S."/>
            <person name="Grigoriev I.V."/>
            <person name="Santelli C.M."/>
            <person name="Hansel C.M."/>
        </authorList>
    </citation>
    <scope>NUCLEOTIDE SEQUENCE [LARGE SCALE GENOMIC DNA]</scope>
    <source>
        <strain evidence="1 3">SRC1lrK2f</strain>
    </source>
</reference>
<dbReference type="EMBL" id="PDXD01000010">
    <property type="protein sequence ID" value="RYN77104.1"/>
    <property type="molecule type" value="Genomic_DNA"/>
</dbReference>
<dbReference type="OMA" id="GIVWDFI"/>
<dbReference type="PANTHER" id="PTHR39697:SF2">
    <property type="entry name" value="CYANOVIRIN-N DOMAIN-CONTAINING PROTEIN"/>
    <property type="match status" value="1"/>
</dbReference>
<dbReference type="VEuPathDB" id="FungiDB:CC77DRAFT_179459"/>
<sequence length="183" mass="20639">MEQEQPTYVVPVSESEAPTICTPSVTSDNTTKDIQRCEASQSSAPWPGRTFIIRSHENGQVITFLDGKIVLDKPGGLGTFRWRCVEKKGWLGFRDPASARFLGYDQHGYLRCLVDHHKDWEYICPRKRPEGGYVLLVLVKEELLPLGVQTQETENGAEQKVKIVKWDSGGIVWDFIEVSCPST</sequence>
<reference evidence="4" key="2">
    <citation type="journal article" date="2019" name="bioRxiv">
        <title>Genomics, evolutionary history and diagnostics of the Alternaria alternata species group including apple and Asian pear pathotypes.</title>
        <authorList>
            <person name="Armitage A.D."/>
            <person name="Cockerton H.M."/>
            <person name="Sreenivasaprasad S."/>
            <person name="Woodhall J.W."/>
            <person name="Lane C.R."/>
            <person name="Harrison R.J."/>
            <person name="Clarkson J.P."/>
        </authorList>
    </citation>
    <scope>NUCLEOTIDE SEQUENCE [LARGE SCALE GENOMIC DNA]</scope>
    <source>
        <strain evidence="4">FERA 1177</strain>
    </source>
</reference>
<dbReference type="PANTHER" id="PTHR39697">
    <property type="entry name" value="RICIN B LECTIN DOMAIN-CONTAINING PROTEIN-RELATED"/>
    <property type="match status" value="1"/>
</dbReference>
<organism evidence="1 3">
    <name type="scientific">Alternaria alternata</name>
    <name type="common">Alternaria rot fungus</name>
    <name type="synonym">Torula alternata</name>
    <dbReference type="NCBI Taxonomy" id="5599"/>
    <lineage>
        <taxon>Eukaryota</taxon>
        <taxon>Fungi</taxon>
        <taxon>Dikarya</taxon>
        <taxon>Ascomycota</taxon>
        <taxon>Pezizomycotina</taxon>
        <taxon>Dothideomycetes</taxon>
        <taxon>Pleosporomycetidae</taxon>
        <taxon>Pleosporales</taxon>
        <taxon>Pleosporineae</taxon>
        <taxon>Pleosporaceae</taxon>
        <taxon>Alternaria</taxon>
        <taxon>Alternaria sect. Alternaria</taxon>
        <taxon>Alternaria alternata complex</taxon>
    </lineage>
</organism>
<gene>
    <name evidence="2" type="ORF">AA0117_g5243</name>
    <name evidence="1" type="ORF">CC77DRAFT_179459</name>
</gene>
<dbReference type="AlphaFoldDB" id="A0A177DI65"/>
<dbReference type="RefSeq" id="XP_018384438.1">
    <property type="nucleotide sequence ID" value="XM_018530500.1"/>
</dbReference>
<evidence type="ECO:0000313" key="4">
    <source>
        <dbReference type="Proteomes" id="UP000291422"/>
    </source>
</evidence>
<evidence type="ECO:0000313" key="3">
    <source>
        <dbReference type="Proteomes" id="UP000077248"/>
    </source>
</evidence>
<accession>A0A177DI65</accession>
<dbReference type="Proteomes" id="UP000077248">
    <property type="component" value="Unassembled WGS sequence"/>
</dbReference>
<evidence type="ECO:0000313" key="1">
    <source>
        <dbReference type="EMBL" id="OAG19017.1"/>
    </source>
</evidence>
<dbReference type="KEGG" id="aalt:CC77DRAFT_179459"/>
<reference evidence="2" key="3">
    <citation type="journal article" date="2019" name="J. ISSAAS">
        <title>Genomics, evolutionary history and diagnostics of the Alternaria alternata species group including apple and Asian pear pathotypes.</title>
        <authorList>
            <person name="Armitage A.D."/>
            <person name="Cockerton H.M."/>
            <person name="Sreenivasaprasad S."/>
            <person name="Woodhall J."/>
            <person name="Lane C."/>
            <person name="Harrison R.J."/>
            <person name="Clarkson J.P."/>
        </authorList>
    </citation>
    <scope>NUCLEOTIDE SEQUENCE</scope>
    <source>
        <strain evidence="2">FERA 1177</strain>
    </source>
</reference>
<name>A0A177DI65_ALTAL</name>
<dbReference type="Proteomes" id="UP000291422">
    <property type="component" value="Unassembled WGS sequence"/>
</dbReference>
<evidence type="ECO:0000313" key="2">
    <source>
        <dbReference type="EMBL" id="RYN77104.1"/>
    </source>
</evidence>
<dbReference type="EMBL" id="KV441482">
    <property type="protein sequence ID" value="OAG19017.1"/>
    <property type="molecule type" value="Genomic_DNA"/>
</dbReference>